<dbReference type="Pfam" id="PF24923">
    <property type="entry name" value="ATP-grasp_IQCH"/>
    <property type="match status" value="2"/>
</dbReference>
<evidence type="ECO:0000313" key="5">
    <source>
        <dbReference type="Proteomes" id="UP001500427"/>
    </source>
</evidence>
<evidence type="ECO:0000259" key="3">
    <source>
        <dbReference type="PROSITE" id="PS50975"/>
    </source>
</evidence>
<comment type="caution">
    <text evidence="4">The sequence shown here is derived from an EMBL/GenBank/DDBJ whole genome shotgun (WGS) entry which is preliminary data.</text>
</comment>
<dbReference type="Proteomes" id="UP001500427">
    <property type="component" value="Unassembled WGS sequence"/>
</dbReference>
<dbReference type="InterPro" id="IPR011761">
    <property type="entry name" value="ATP-grasp"/>
</dbReference>
<dbReference type="InterPro" id="IPR041356">
    <property type="entry name" value="PGM1_C"/>
</dbReference>
<sequence length="553" mass="59573">MNSPSVPQPPAPDPPAPPAGPLGVLGDLDEAARDELFDELQERLPGVWRLIRQGDPLESVVVVPSMSADKLGPSAGAVNQAMEERLLFLLLLLRQPRLRMVYVTSMPINEHVVEYYLSLLPGVIPSHARSRLQLVAVGDSSATPLTDKLLARPRLVARIAGLVPDVTRSHLVPYTSTTRERDLALLLGIPMYAAHPRLYPLGTKTGCRRVFAEAGVDHPFGAEDLHSVGEVVDAVLELLAARPAARWAMVKLNEGVSGSGNALVDLSGLAAGQASSGAGRLADLHAAAEERVRAMQLEDARVGIDAYLAKLEERGGVVEERIVGDEVRSPSVQLHVTPLGELAVLSTHDQVLGGPTGQMYLGARFPADPAYATTISREAEKVGRVLADKGVLGRFALDFVVVRQGDRWQTHAIEVNLRKGGTTHPFLTLQFLTDGEYLQEEGRYLTPSGAERHLVATDHLEDESLRGLGVDDLFDLVARAGLHFDQSRQTGVVFHMISSITECGRVGMTAIGDTPDSAQDVFDRAESALLAEARASLVPLPVPRRVRLGEGLR</sequence>
<organism evidence="4 5">
    <name type="scientific">Terrabacter aeriphilus</name>
    <dbReference type="NCBI Taxonomy" id="515662"/>
    <lineage>
        <taxon>Bacteria</taxon>
        <taxon>Bacillati</taxon>
        <taxon>Actinomycetota</taxon>
        <taxon>Actinomycetes</taxon>
        <taxon>Micrococcales</taxon>
        <taxon>Intrasporangiaceae</taxon>
        <taxon>Terrabacter</taxon>
    </lineage>
</organism>
<feature type="domain" description="ATP-grasp" evidence="3">
    <location>
        <begin position="208"/>
        <end position="446"/>
    </location>
</feature>
<name>A0ABP9JD11_9MICO</name>
<dbReference type="PROSITE" id="PS50975">
    <property type="entry name" value="ATP_GRASP"/>
    <property type="match status" value="1"/>
</dbReference>
<reference evidence="5" key="1">
    <citation type="journal article" date="2019" name="Int. J. Syst. Evol. Microbiol.">
        <title>The Global Catalogue of Microorganisms (GCM) 10K type strain sequencing project: providing services to taxonomists for standard genome sequencing and annotation.</title>
        <authorList>
            <consortium name="The Broad Institute Genomics Platform"/>
            <consortium name="The Broad Institute Genome Sequencing Center for Infectious Disease"/>
            <person name="Wu L."/>
            <person name="Ma J."/>
        </authorList>
    </citation>
    <scope>NUCLEOTIDE SEQUENCE [LARGE SCALE GENOMIC DNA]</scope>
    <source>
        <strain evidence="5">JCM 17687</strain>
    </source>
</reference>
<keyword evidence="1" id="KW-0067">ATP-binding</keyword>
<keyword evidence="5" id="KW-1185">Reference proteome</keyword>
<proteinExistence type="predicted"/>
<dbReference type="GO" id="GO:0016874">
    <property type="term" value="F:ligase activity"/>
    <property type="evidence" value="ECO:0007669"/>
    <property type="project" value="UniProtKB-KW"/>
</dbReference>
<evidence type="ECO:0000256" key="2">
    <source>
        <dbReference type="SAM" id="MobiDB-lite"/>
    </source>
</evidence>
<dbReference type="InterPro" id="IPR056855">
    <property type="entry name" value="ATP-grasp_IQCH"/>
</dbReference>
<dbReference type="PANTHER" id="PTHR14465">
    <property type="entry name" value="IQ DOMAIN-CONTAINING PROTEIN H"/>
    <property type="match status" value="1"/>
</dbReference>
<keyword evidence="4" id="KW-0436">Ligase</keyword>
<evidence type="ECO:0000313" key="4">
    <source>
        <dbReference type="EMBL" id="GAA5025564.1"/>
    </source>
</evidence>
<feature type="region of interest" description="Disordered" evidence="2">
    <location>
        <begin position="1"/>
        <end position="26"/>
    </location>
</feature>
<accession>A0ABP9JD11</accession>
<dbReference type="InterPro" id="IPR038752">
    <property type="entry name" value="IQCH"/>
</dbReference>
<gene>
    <name evidence="4" type="ORF">GCM10023258_18570</name>
</gene>
<dbReference type="Pfam" id="PF18105">
    <property type="entry name" value="PGM1_C"/>
    <property type="match status" value="1"/>
</dbReference>
<dbReference type="EMBL" id="BAABIW010000014">
    <property type="protein sequence ID" value="GAA5025564.1"/>
    <property type="molecule type" value="Genomic_DNA"/>
</dbReference>
<dbReference type="RefSeq" id="WP_345507189.1">
    <property type="nucleotide sequence ID" value="NZ_BAABIW010000014.1"/>
</dbReference>
<dbReference type="PANTHER" id="PTHR14465:SF0">
    <property type="entry name" value="IQ DOMAIN-CONTAINING PROTEIN H"/>
    <property type="match status" value="1"/>
</dbReference>
<feature type="compositionally biased region" description="Pro residues" evidence="2">
    <location>
        <begin position="1"/>
        <end position="20"/>
    </location>
</feature>
<protein>
    <submittedName>
        <fullName evidence="4">Peptide ligase PGM1-related protein</fullName>
    </submittedName>
</protein>
<keyword evidence="1" id="KW-0547">Nucleotide-binding</keyword>
<evidence type="ECO:0000256" key="1">
    <source>
        <dbReference type="PROSITE-ProRule" id="PRU00409"/>
    </source>
</evidence>